<dbReference type="InterPro" id="IPR050231">
    <property type="entry name" value="Iron_ascorbate_oxido_reductase"/>
</dbReference>
<dbReference type="AlphaFoldDB" id="A0A1M4N0X2"/>
<evidence type="ECO:0000256" key="10">
    <source>
        <dbReference type="ARBA" id="ARBA00049359"/>
    </source>
</evidence>
<evidence type="ECO:0000256" key="5">
    <source>
        <dbReference type="ARBA" id="ARBA00019045"/>
    </source>
</evidence>
<keyword evidence="11" id="KW-0479">Metal-binding</keyword>
<comment type="pathway">
    <text evidence="2">Alkene biosynthesis; ethylene biosynthesis via 2-oxoglutarate.</text>
</comment>
<dbReference type="InterPro" id="IPR005123">
    <property type="entry name" value="Oxoglu/Fe-dep_dioxygenase_dom"/>
</dbReference>
<protein>
    <recommendedName>
        <fullName evidence="5">2-oxoglutarate-dependent ethylene/succinate-forming enzyme</fullName>
        <ecNumber evidence="4">1.13.12.19</ecNumber>
        <ecNumber evidence="3">1.14.20.7</ecNumber>
    </recommendedName>
    <alternativeName>
        <fullName evidence="7">2-oxoglutarate dioxygenase (ethylene-forming)</fullName>
    </alternativeName>
    <alternativeName>
        <fullName evidence="8">2-oxoglutarate/L-arginine monooxygenase/decarboxylase (succinate-forming)</fullName>
    </alternativeName>
</protein>
<dbReference type="EMBL" id="FMJB01000047">
    <property type="protein sequence ID" value="SCM67675.1"/>
    <property type="molecule type" value="Genomic_DNA"/>
</dbReference>
<evidence type="ECO:0000256" key="6">
    <source>
        <dbReference type="ARBA" id="ARBA00022666"/>
    </source>
</evidence>
<dbReference type="GO" id="GO:0102276">
    <property type="term" value="F:2-oxoglutarate oxygenase/decarboxylase (ethylene-forming) activity"/>
    <property type="evidence" value="ECO:0007669"/>
    <property type="project" value="UniProtKB-EC"/>
</dbReference>
<evidence type="ECO:0000313" key="13">
    <source>
        <dbReference type="EMBL" id="SCM67675.1"/>
    </source>
</evidence>
<comment type="catalytic activity">
    <reaction evidence="9">
        <text>2-oxoglutarate + O2 + 2 H(+) = ethene + 3 CO2 + H2O</text>
        <dbReference type="Rhea" id="RHEA:31523"/>
        <dbReference type="ChEBI" id="CHEBI:15377"/>
        <dbReference type="ChEBI" id="CHEBI:15378"/>
        <dbReference type="ChEBI" id="CHEBI:15379"/>
        <dbReference type="ChEBI" id="CHEBI:16526"/>
        <dbReference type="ChEBI" id="CHEBI:16810"/>
        <dbReference type="ChEBI" id="CHEBI:18153"/>
        <dbReference type="EC" id="1.13.12.19"/>
    </reaction>
</comment>
<organism evidence="13 14">
    <name type="scientific">Donghicola eburneus</name>
    <dbReference type="NCBI Taxonomy" id="393278"/>
    <lineage>
        <taxon>Bacteria</taxon>
        <taxon>Pseudomonadati</taxon>
        <taxon>Pseudomonadota</taxon>
        <taxon>Alphaproteobacteria</taxon>
        <taxon>Rhodobacterales</taxon>
        <taxon>Roseobacteraceae</taxon>
        <taxon>Donghicola</taxon>
    </lineage>
</organism>
<gene>
    <name evidence="13" type="ORF">KARMA_1877</name>
</gene>
<evidence type="ECO:0000256" key="7">
    <source>
        <dbReference type="ARBA" id="ARBA00031011"/>
    </source>
</evidence>
<keyword evidence="14" id="KW-1185">Reference proteome</keyword>
<evidence type="ECO:0000256" key="8">
    <source>
        <dbReference type="ARBA" id="ARBA00031282"/>
    </source>
</evidence>
<dbReference type="PROSITE" id="PS51471">
    <property type="entry name" value="FE2OG_OXY"/>
    <property type="match status" value="1"/>
</dbReference>
<accession>A0A1M4N0X2</accession>
<feature type="domain" description="Fe2OG dioxygenase" evidence="12">
    <location>
        <begin position="166"/>
        <end position="268"/>
    </location>
</feature>
<name>A0A1M4N0X2_9RHOB</name>
<dbReference type="InterPro" id="IPR027443">
    <property type="entry name" value="IPNS-like_sf"/>
</dbReference>
<dbReference type="Pfam" id="PF03171">
    <property type="entry name" value="2OG-FeII_Oxy"/>
    <property type="match status" value="1"/>
</dbReference>
<keyword evidence="11" id="KW-0408">Iron</keyword>
<keyword evidence="11" id="KW-0560">Oxidoreductase</keyword>
<dbReference type="InterPro" id="IPR026992">
    <property type="entry name" value="DIOX_N"/>
</dbReference>
<evidence type="ECO:0000256" key="1">
    <source>
        <dbReference type="ARBA" id="ARBA00001954"/>
    </source>
</evidence>
<dbReference type="Gene3D" id="2.60.120.330">
    <property type="entry name" value="B-lactam Antibiotic, Isopenicillin N Synthase, Chain"/>
    <property type="match status" value="1"/>
</dbReference>
<comment type="similarity">
    <text evidence="11">Belongs to the iron/ascorbate-dependent oxidoreductase family.</text>
</comment>
<evidence type="ECO:0000313" key="14">
    <source>
        <dbReference type="Proteomes" id="UP000184085"/>
    </source>
</evidence>
<comment type="cofactor">
    <cofactor evidence="1">
        <name>Fe(2+)</name>
        <dbReference type="ChEBI" id="CHEBI:29033"/>
    </cofactor>
</comment>
<proteinExistence type="inferred from homology"/>
<dbReference type="PANTHER" id="PTHR47990">
    <property type="entry name" value="2-OXOGLUTARATE (2OG) AND FE(II)-DEPENDENT OXYGENASE SUPERFAMILY PROTEIN-RELATED"/>
    <property type="match status" value="1"/>
</dbReference>
<evidence type="ECO:0000259" key="12">
    <source>
        <dbReference type="PROSITE" id="PS51471"/>
    </source>
</evidence>
<dbReference type="InterPro" id="IPR044861">
    <property type="entry name" value="IPNS-like_FE2OG_OXY"/>
</dbReference>
<evidence type="ECO:0000256" key="11">
    <source>
        <dbReference type="RuleBase" id="RU003682"/>
    </source>
</evidence>
<comment type="catalytic activity">
    <reaction evidence="10">
        <text>L-arginine + 2-oxoglutarate + O2 = guanidine + L-glutamate 5-semialdehyde + succinate + CO2</text>
        <dbReference type="Rhea" id="RHEA:31535"/>
        <dbReference type="ChEBI" id="CHEBI:15379"/>
        <dbReference type="ChEBI" id="CHEBI:16526"/>
        <dbReference type="ChEBI" id="CHEBI:16810"/>
        <dbReference type="ChEBI" id="CHEBI:30031"/>
        <dbReference type="ChEBI" id="CHEBI:30087"/>
        <dbReference type="ChEBI" id="CHEBI:32682"/>
        <dbReference type="ChEBI" id="CHEBI:58066"/>
        <dbReference type="EC" id="1.14.20.7"/>
    </reaction>
</comment>
<sequence>MTTIPRIDAREMISRAPETMAELRRAAQEVGFMTLVNSDLTPEDVLRVIDAYRAFFQLPEAAKEPVNMARTGANRGWGAPYSEQVDPNANPDYKQVFDSGLALPANDPLAHLTCYAPNQWPDQPAGFKQIVEDYADRAVGVAMNTLRGIIAAVGLPEGSFDEAFTKPMTLLRGNYYPSRPVDAGANDFGIAAHTDYGCVTLLATDGVAGLEVQQRDGSWLAVQAEPGTFIINFGEMLESWTNGRIKATLHRVIGTSQERVSVPLFFNPNYDTNVAPLGSGGTLLAGDHLERRFRETYLHLQRPA</sequence>
<dbReference type="EC" id="1.14.20.7" evidence="3"/>
<evidence type="ECO:0000256" key="2">
    <source>
        <dbReference type="ARBA" id="ARBA00004767"/>
    </source>
</evidence>
<dbReference type="Proteomes" id="UP000184085">
    <property type="component" value="Unassembled WGS sequence"/>
</dbReference>
<dbReference type="Pfam" id="PF14226">
    <property type="entry name" value="DIOX_N"/>
    <property type="match status" value="1"/>
</dbReference>
<reference evidence="14" key="1">
    <citation type="submission" date="2016-09" db="EMBL/GenBank/DDBJ databases">
        <authorList>
            <person name="Wibberg D."/>
        </authorList>
    </citation>
    <scope>NUCLEOTIDE SEQUENCE [LARGE SCALE GENOMIC DNA]</scope>
</reference>
<evidence type="ECO:0000256" key="3">
    <source>
        <dbReference type="ARBA" id="ARBA00012293"/>
    </source>
</evidence>
<keyword evidence="6" id="KW-0266">Ethylene biosynthesis</keyword>
<dbReference type="GO" id="GO:0009693">
    <property type="term" value="P:ethylene biosynthetic process"/>
    <property type="evidence" value="ECO:0007669"/>
    <property type="project" value="UniProtKB-KW"/>
</dbReference>
<evidence type="ECO:0000256" key="9">
    <source>
        <dbReference type="ARBA" id="ARBA00047725"/>
    </source>
</evidence>
<dbReference type="RefSeq" id="WP_072706316.1">
    <property type="nucleotide sequence ID" value="NZ_FMJB01000047.1"/>
</dbReference>
<dbReference type="SUPFAM" id="SSF51197">
    <property type="entry name" value="Clavaminate synthase-like"/>
    <property type="match status" value="1"/>
</dbReference>
<evidence type="ECO:0000256" key="4">
    <source>
        <dbReference type="ARBA" id="ARBA00012531"/>
    </source>
</evidence>
<dbReference type="EC" id="1.13.12.19" evidence="4"/>
<dbReference type="PRINTS" id="PR00682">
    <property type="entry name" value="IPNSYNTHASE"/>
</dbReference>
<dbReference type="GO" id="GO:0046872">
    <property type="term" value="F:metal ion binding"/>
    <property type="evidence" value="ECO:0007669"/>
    <property type="project" value="UniProtKB-KW"/>
</dbReference>